<protein>
    <recommendedName>
        <fullName evidence="3">PQQ-like domain-containing protein</fullName>
    </recommendedName>
</protein>
<dbReference type="PANTHER" id="PTHR42754:SF1">
    <property type="entry name" value="LIPOPROTEIN"/>
    <property type="match status" value="1"/>
</dbReference>
<dbReference type="AlphaFoldDB" id="A0A1Y6CQI4"/>
<gene>
    <name evidence="1" type="ORF">SAMN06296036_14712</name>
</gene>
<keyword evidence="2" id="KW-1185">Reference proteome</keyword>
<name>A0A1Y6CQI4_9BACT</name>
<organism evidence="1 2">
    <name type="scientific">Pseudobacteriovorax antillogorgiicola</name>
    <dbReference type="NCBI Taxonomy" id="1513793"/>
    <lineage>
        <taxon>Bacteria</taxon>
        <taxon>Pseudomonadati</taxon>
        <taxon>Bdellovibrionota</taxon>
        <taxon>Oligoflexia</taxon>
        <taxon>Oligoflexales</taxon>
        <taxon>Pseudobacteriovoracaceae</taxon>
        <taxon>Pseudobacteriovorax</taxon>
    </lineage>
</organism>
<dbReference type="InterPro" id="IPR011047">
    <property type="entry name" value="Quinoprotein_ADH-like_sf"/>
</dbReference>
<proteinExistence type="predicted"/>
<dbReference type="EMBL" id="FWZT01000047">
    <property type="protein sequence ID" value="SMF83488.1"/>
    <property type="molecule type" value="Genomic_DNA"/>
</dbReference>
<dbReference type="SUPFAM" id="SSF50998">
    <property type="entry name" value="Quinoprotein alcohol dehydrogenase-like"/>
    <property type="match status" value="1"/>
</dbReference>
<evidence type="ECO:0000313" key="2">
    <source>
        <dbReference type="Proteomes" id="UP000192907"/>
    </source>
</evidence>
<dbReference type="PANTHER" id="PTHR42754">
    <property type="entry name" value="ENDOGLUCANASE"/>
    <property type="match status" value="1"/>
</dbReference>
<dbReference type="RefSeq" id="WP_132326290.1">
    <property type="nucleotide sequence ID" value="NZ_FWZT01000047.1"/>
</dbReference>
<accession>A0A1Y6CQI4</accession>
<sequence>MKLTNKILLTSTILSCGIISSCSSEDEHSKSNILSVKEVSKSELMKIKKHNLTIGQGYSGQIDNPFPSCFKISPEIKRTADLLTDAAILDQKKYDTILSDLDADQDLKGFLRDKVKIDPNTGKLDSSTGLVLLQLEIAIDESSENINQVDVLENYEAKLAAGNYFGFTQSCGSYFITSLRKKTKFYSLLEFDNKISGNESFANDLIAYSTNFGTSVSLPSQMAEKINDRSLRIEVFSSGIDRNDLGSTLVPQTFDELRYTYKQFTDVADKSFSHGDVDSVYVLPWPLAKSFYDRIDLTSIQLLNYQRNSDFLLNQVKMFDEKYTDLRTLDSLNSFYEQLEHEYPFPEFHITLYSQINGVLDTTWEHLKKGIFSDENGTFEGQLDVHRELLSSCLSRVNGPNYFGQIVSSTPCSALRQIRAFGELKKRISAYEAGKYRVSPIRSFSEVVNFPNTNTKLHAAAQLSDQGFIVAGGVDYSSGLLIRLDQVGNEIWKKTYPEINTYRFGFEDVISTNDGGFLTISTSRDDQFFNTALLQKYRSDGEIVWKKSYRDLLFRRIVSTENGYGVMASNSNGWTRLVILDQNGVFLREIQPFPRVLSYFLMGEYEGDFILKGVNANGNHAIVRVDVFGNIKWEREVETYNPYTISVNSVGQILVAGGARDFETFKTHPFIEMLDGNGKRLWIKELDGEGEVDESWIDQNDTYYAWVRKSWSDCGRIDSFGINGEPKWSEVCEGEEVKDKIFSESKQSITIGNRKVNNTWEGLIKMEVQSW</sequence>
<evidence type="ECO:0008006" key="3">
    <source>
        <dbReference type="Google" id="ProtNLM"/>
    </source>
</evidence>
<dbReference type="OrthoDB" id="9811934at2"/>
<reference evidence="2" key="1">
    <citation type="submission" date="2017-04" db="EMBL/GenBank/DDBJ databases">
        <authorList>
            <person name="Varghese N."/>
            <person name="Submissions S."/>
        </authorList>
    </citation>
    <scope>NUCLEOTIDE SEQUENCE [LARGE SCALE GENOMIC DNA]</scope>
    <source>
        <strain evidence="2">RKEM611</strain>
    </source>
</reference>
<dbReference type="Proteomes" id="UP000192907">
    <property type="component" value="Unassembled WGS sequence"/>
</dbReference>
<dbReference type="PROSITE" id="PS51257">
    <property type="entry name" value="PROKAR_LIPOPROTEIN"/>
    <property type="match status" value="1"/>
</dbReference>
<evidence type="ECO:0000313" key="1">
    <source>
        <dbReference type="EMBL" id="SMF83488.1"/>
    </source>
</evidence>
<dbReference type="STRING" id="1513793.SAMN06296036_14712"/>